<gene>
    <name evidence="1" type="ORF">DHETER_LOCUS4650</name>
</gene>
<dbReference type="Proteomes" id="UP000789702">
    <property type="component" value="Unassembled WGS sequence"/>
</dbReference>
<keyword evidence="2" id="KW-1185">Reference proteome</keyword>
<organism evidence="1 2">
    <name type="scientific">Dentiscutata heterogama</name>
    <dbReference type="NCBI Taxonomy" id="1316150"/>
    <lineage>
        <taxon>Eukaryota</taxon>
        <taxon>Fungi</taxon>
        <taxon>Fungi incertae sedis</taxon>
        <taxon>Mucoromycota</taxon>
        <taxon>Glomeromycotina</taxon>
        <taxon>Glomeromycetes</taxon>
        <taxon>Diversisporales</taxon>
        <taxon>Gigasporaceae</taxon>
        <taxon>Dentiscutata</taxon>
    </lineage>
</organism>
<sequence>MSSEDSLYSRYKNAASISLPPTSQWALGVGNITAPYPLSFKAESSVMGHDKIKDKELFRKRFGLEEDKTQPSQDLLAYYRETSSNVIRSPSSPQPSILAQTTPVRRTRPPSSFDKTPLTNQKPTPGPSQLAGQTSSTGYAPLFTSSAQEEQEPQSPIIGNGYAALKRPSQVPLSQFDEKLNIKEDPSIATTFDPEKDRQLYETAVEHTKVELLIFLFGNGEQTNDNGQFCTTMLKTTFSSIGKTLQKVGENM</sequence>
<comment type="caution">
    <text evidence="1">The sequence shown here is derived from an EMBL/GenBank/DDBJ whole genome shotgun (WGS) entry which is preliminary data.</text>
</comment>
<proteinExistence type="predicted"/>
<evidence type="ECO:0000313" key="1">
    <source>
        <dbReference type="EMBL" id="CAG8537487.1"/>
    </source>
</evidence>
<evidence type="ECO:0000313" key="2">
    <source>
        <dbReference type="Proteomes" id="UP000789702"/>
    </source>
</evidence>
<accession>A0ACA9LP62</accession>
<reference evidence="1" key="1">
    <citation type="submission" date="2021-06" db="EMBL/GenBank/DDBJ databases">
        <authorList>
            <person name="Kallberg Y."/>
            <person name="Tangrot J."/>
            <person name="Rosling A."/>
        </authorList>
    </citation>
    <scope>NUCLEOTIDE SEQUENCE</scope>
    <source>
        <strain evidence="1">IL203A</strain>
    </source>
</reference>
<name>A0ACA9LP62_9GLOM</name>
<protein>
    <submittedName>
        <fullName evidence="1">9559_t:CDS:1</fullName>
    </submittedName>
</protein>
<dbReference type="EMBL" id="CAJVPU010004747">
    <property type="protein sequence ID" value="CAG8537487.1"/>
    <property type="molecule type" value="Genomic_DNA"/>
</dbReference>